<dbReference type="RefSeq" id="WP_069692323.1">
    <property type="nucleotide sequence ID" value="NZ_CP017147.1"/>
</dbReference>
<sequence length="118" mass="13015">MNDMKAAGQMKQLVLTFQLDAPPEKVWRALSIPAFREKWLPAETLVEAEPISSAPGEEVRYRLREDAPPFLESVVTFQVRPFEGGTELRIIHRLADAGSSAQPASAANSNRPALMRAA</sequence>
<evidence type="ECO:0000313" key="2">
    <source>
        <dbReference type="EMBL" id="AOO83122.1"/>
    </source>
</evidence>
<dbReference type="Gene3D" id="3.30.530.20">
    <property type="match status" value="1"/>
</dbReference>
<accession>A0A1D7U704</accession>
<name>A0A1D7U704_9HYPH</name>
<keyword evidence="3" id="KW-1185">Reference proteome</keyword>
<dbReference type="EMBL" id="CP017147">
    <property type="protein sequence ID" value="AOO83122.1"/>
    <property type="molecule type" value="Genomic_DNA"/>
</dbReference>
<organism evidence="2 3">
    <name type="scientific">Bosea vaviloviae</name>
    <dbReference type="NCBI Taxonomy" id="1526658"/>
    <lineage>
        <taxon>Bacteria</taxon>
        <taxon>Pseudomonadati</taxon>
        <taxon>Pseudomonadota</taxon>
        <taxon>Alphaproteobacteria</taxon>
        <taxon>Hyphomicrobiales</taxon>
        <taxon>Boseaceae</taxon>
        <taxon>Bosea</taxon>
    </lineage>
</organism>
<evidence type="ECO:0000313" key="3">
    <source>
        <dbReference type="Proteomes" id="UP000094969"/>
    </source>
</evidence>
<protein>
    <submittedName>
        <fullName evidence="2">Polyketide cyclase</fullName>
    </submittedName>
</protein>
<dbReference type="KEGG" id="bvv:BHK69_24155"/>
<evidence type="ECO:0000256" key="1">
    <source>
        <dbReference type="SAM" id="MobiDB-lite"/>
    </source>
</evidence>
<dbReference type="OrthoDB" id="9803476at2"/>
<feature type="region of interest" description="Disordered" evidence="1">
    <location>
        <begin position="97"/>
        <end position="118"/>
    </location>
</feature>
<dbReference type="CDD" id="cd07814">
    <property type="entry name" value="SRPBCC_CalC_Aha1-like"/>
    <property type="match status" value="1"/>
</dbReference>
<gene>
    <name evidence="2" type="ORF">BHK69_24155</name>
</gene>
<proteinExistence type="predicted"/>
<dbReference type="STRING" id="1526658.BHK69_24155"/>
<reference evidence="2 3" key="1">
    <citation type="journal article" date="2015" name="Antonie Van Leeuwenhoek">
        <title>Bosea vaviloviae sp. nov., a new species of slow-growing rhizobia isolated from nodules of the relict species Vavilovia formosa (Stev.) Fed.</title>
        <authorList>
            <person name="Safronova V.I."/>
            <person name="Kuznetsova I.G."/>
            <person name="Sazanova A.L."/>
            <person name="Kimeklis A.K."/>
            <person name="Belimov A.A."/>
            <person name="Andronov E.E."/>
            <person name="Pinaev A.G."/>
            <person name="Chizhevskaya E.P."/>
            <person name="Pukhaev A.R."/>
            <person name="Popov K.P."/>
            <person name="Willems A."/>
            <person name="Tikhonovich I.A."/>
        </authorList>
    </citation>
    <scope>NUCLEOTIDE SEQUENCE [LARGE SCALE GENOMIC DNA]</scope>
    <source>
        <strain evidence="2 3">Vaf18</strain>
    </source>
</reference>
<dbReference type="InterPro" id="IPR023393">
    <property type="entry name" value="START-like_dom_sf"/>
</dbReference>
<dbReference type="AlphaFoldDB" id="A0A1D7U704"/>
<dbReference type="Proteomes" id="UP000094969">
    <property type="component" value="Chromosome"/>
</dbReference>
<dbReference type="SUPFAM" id="SSF55961">
    <property type="entry name" value="Bet v1-like"/>
    <property type="match status" value="1"/>
</dbReference>